<dbReference type="GO" id="GO:0016787">
    <property type="term" value="F:hydrolase activity"/>
    <property type="evidence" value="ECO:0007669"/>
    <property type="project" value="UniProtKB-KW"/>
</dbReference>
<dbReference type="GO" id="GO:0005524">
    <property type="term" value="F:ATP binding"/>
    <property type="evidence" value="ECO:0007669"/>
    <property type="project" value="UniProtKB-KW"/>
</dbReference>
<dbReference type="InterPro" id="IPR052708">
    <property type="entry name" value="PxpC"/>
</dbReference>
<proteinExistence type="predicted"/>
<keyword evidence="2" id="KW-0378">Hydrolase</keyword>
<dbReference type="AlphaFoldDB" id="A0A5P0ZJ11"/>
<dbReference type="NCBIfam" id="TIGR00724">
    <property type="entry name" value="urea_amlyse_rel"/>
    <property type="match status" value="1"/>
</dbReference>
<organism evidence="5 6">
    <name type="scientific">Companilactobacillus mishanensis</name>
    <dbReference type="NCBI Taxonomy" id="2486008"/>
    <lineage>
        <taxon>Bacteria</taxon>
        <taxon>Bacillati</taxon>
        <taxon>Bacillota</taxon>
        <taxon>Bacilli</taxon>
        <taxon>Lactobacillales</taxon>
        <taxon>Lactobacillaceae</taxon>
        <taxon>Companilactobacillus</taxon>
    </lineage>
</organism>
<dbReference type="Gene3D" id="2.40.100.10">
    <property type="entry name" value="Cyclophilin-like"/>
    <property type="match status" value="1"/>
</dbReference>
<dbReference type="PANTHER" id="PTHR43309">
    <property type="entry name" value="5-OXOPROLINASE SUBUNIT C"/>
    <property type="match status" value="1"/>
</dbReference>
<dbReference type="InterPro" id="IPR003778">
    <property type="entry name" value="CT_A_B"/>
</dbReference>
<dbReference type="GO" id="GO:0016740">
    <property type="term" value="F:transferase activity"/>
    <property type="evidence" value="ECO:0007669"/>
    <property type="project" value="UniProtKB-KW"/>
</dbReference>
<gene>
    <name evidence="5" type="ORF">FHL02_08745</name>
</gene>
<accession>A0A5P0ZJ11</accession>
<keyword evidence="1" id="KW-0547">Nucleotide-binding</keyword>
<reference evidence="5 6" key="1">
    <citation type="journal article" date="2019" name="Syst. Appl. Microbiol.">
        <title>Polyphasic characterization of two novel Lactobacillus spp. isolated from blown salami packages: Description of Lactobacillus halodurans sp. nov. and Lactobacillus salsicarnum sp. nov.</title>
        <authorList>
            <person name="Schuster J.A."/>
            <person name="Klingl A."/>
            <person name="Vogel R.F."/>
            <person name="Ehrmann M.A."/>
        </authorList>
    </citation>
    <scope>NUCLEOTIDE SEQUENCE [LARGE SCALE GENOMIC DNA]</scope>
    <source>
        <strain evidence="5 6">TMW 1.2118</strain>
    </source>
</reference>
<evidence type="ECO:0000256" key="1">
    <source>
        <dbReference type="ARBA" id="ARBA00022741"/>
    </source>
</evidence>
<dbReference type="EMBL" id="VDFM01000011">
    <property type="protein sequence ID" value="MQS53106.1"/>
    <property type="molecule type" value="Genomic_DNA"/>
</dbReference>
<feature type="domain" description="Carboxyltransferase" evidence="4">
    <location>
        <begin position="26"/>
        <end position="303"/>
    </location>
</feature>
<comment type="caution">
    <text evidence="5">The sequence shown here is derived from an EMBL/GenBank/DDBJ whole genome shotgun (WGS) entry which is preliminary data.</text>
</comment>
<evidence type="ECO:0000259" key="4">
    <source>
        <dbReference type="SMART" id="SM00797"/>
    </source>
</evidence>
<dbReference type="OrthoDB" id="9782422at2"/>
<keyword evidence="3" id="KW-0067">ATP-binding</keyword>
<dbReference type="RefSeq" id="WP_153383630.1">
    <property type="nucleotide sequence ID" value="NZ_VDFM01000011.1"/>
</dbReference>
<dbReference type="PANTHER" id="PTHR43309:SF5">
    <property type="entry name" value="5-OXOPROLINASE SUBUNIT C"/>
    <property type="match status" value="1"/>
</dbReference>
<evidence type="ECO:0000313" key="5">
    <source>
        <dbReference type="EMBL" id="MQS53106.1"/>
    </source>
</evidence>
<evidence type="ECO:0000256" key="2">
    <source>
        <dbReference type="ARBA" id="ARBA00022801"/>
    </source>
</evidence>
<sequence length="338" mass="37304">MIDFVKILNPGLSTTIQDRGRTGHQIEGFPESGAMDRFSFRLANMLVNNPLSTAGLEFVLAGPTMKFSCDTFIAITGGKLKATLNNKPIEQNRAVQVSAGSILNVGQMTEGNYGYIAFANGGVTTRPVLDSCSTTLRTGMGGIDGTALQHGDNVPIIESVVMPSLNARKISLQPEQIRDVHFVEGPHWNMFSESAHKQFSNQEYEISEQMDRMGYRLSGEPLETPEKSLLSEGTVFGNIQITRDGSPIVLMADRQTTGGYPVIGTVIAADLVDLIQTRPGVKFRFVKVSLDEAMDKLVAKRKILNDTFIKFYENRYDEPIGPIRRKSVRIEKLIKQSK</sequence>
<keyword evidence="5" id="KW-0808">Transferase</keyword>
<protein>
    <submittedName>
        <fullName evidence="5">Biotin-dependent carboxyltransferase family protein</fullName>
    </submittedName>
</protein>
<dbReference type="Proteomes" id="UP000380386">
    <property type="component" value="Unassembled WGS sequence"/>
</dbReference>
<dbReference type="SUPFAM" id="SSF50891">
    <property type="entry name" value="Cyclophilin-like"/>
    <property type="match status" value="1"/>
</dbReference>
<dbReference type="SMART" id="SM00797">
    <property type="entry name" value="AHS2"/>
    <property type="match status" value="1"/>
</dbReference>
<evidence type="ECO:0000313" key="6">
    <source>
        <dbReference type="Proteomes" id="UP000380386"/>
    </source>
</evidence>
<dbReference type="InterPro" id="IPR029000">
    <property type="entry name" value="Cyclophilin-like_dom_sf"/>
</dbReference>
<dbReference type="Pfam" id="PF02626">
    <property type="entry name" value="CT_A_B"/>
    <property type="match status" value="1"/>
</dbReference>
<evidence type="ECO:0000256" key="3">
    <source>
        <dbReference type="ARBA" id="ARBA00022840"/>
    </source>
</evidence>
<name>A0A5P0ZJ11_9LACO</name>